<dbReference type="Gene3D" id="3.90.550.10">
    <property type="entry name" value="Spore Coat Polysaccharide Biosynthesis Protein SpsA, Chain A"/>
    <property type="match status" value="1"/>
</dbReference>
<sequence length="274" mass="31226">MEKEEVSIIIPTYNRADSLKKSVASVLEQTYPWFELIIVDDGSTDNTKELVESFGDNRIRYYYAGLNQGAAAARNYGLEKARYDYIAFQDSDDIWHPDKLEKQMQVMQAATGEVGVVYHKILYDLGERRYAILPAEQLALEKKSGEIYAQMLYDNLIPCPSILAKKSAVMDAGMFDTELKALEDYDFALKLTRKYKACFVDEILLDASYSKGGVSGNPVNYLVASCMILTRYKNDYLQTNTFNHRVEIILRDAEAIGMKEEFVKLMEKMLQTNG</sequence>
<feature type="domain" description="Glycosyltransferase 2-like" evidence="1">
    <location>
        <begin position="7"/>
        <end position="133"/>
    </location>
</feature>
<dbReference type="EMBL" id="WNAJ01000010">
    <property type="protein sequence ID" value="MTR85341.1"/>
    <property type="molecule type" value="Genomic_DNA"/>
</dbReference>
<name>A0A6L6L4R7_9FIRM</name>
<protein>
    <submittedName>
        <fullName evidence="2">Glycosyltransferase</fullName>
    </submittedName>
</protein>
<evidence type="ECO:0000313" key="3">
    <source>
        <dbReference type="Proteomes" id="UP000478483"/>
    </source>
</evidence>
<dbReference type="CDD" id="cd00761">
    <property type="entry name" value="Glyco_tranf_GTA_type"/>
    <property type="match status" value="1"/>
</dbReference>
<dbReference type="InterPro" id="IPR050834">
    <property type="entry name" value="Glycosyltransf_2"/>
</dbReference>
<dbReference type="InterPro" id="IPR029044">
    <property type="entry name" value="Nucleotide-diphossugar_trans"/>
</dbReference>
<accession>A0A6L6L4R7</accession>
<proteinExistence type="predicted"/>
<reference evidence="2 3" key="1">
    <citation type="journal article" date="2019" name="Nat. Med.">
        <title>A library of human gut bacterial isolates paired with longitudinal multiomics data enables mechanistic microbiome research.</title>
        <authorList>
            <person name="Poyet M."/>
            <person name="Groussin M."/>
            <person name="Gibbons S.M."/>
            <person name="Avila-Pacheco J."/>
            <person name="Jiang X."/>
            <person name="Kearney S.M."/>
            <person name="Perrotta A.R."/>
            <person name="Berdy B."/>
            <person name="Zhao S."/>
            <person name="Lieberman T.D."/>
            <person name="Swanson P.K."/>
            <person name="Smith M."/>
            <person name="Roesemann S."/>
            <person name="Alexander J.E."/>
            <person name="Rich S.A."/>
            <person name="Livny J."/>
            <person name="Vlamakis H."/>
            <person name="Clish C."/>
            <person name="Bullock K."/>
            <person name="Deik A."/>
            <person name="Scott J."/>
            <person name="Pierce K.A."/>
            <person name="Xavier R.J."/>
            <person name="Alm E.J."/>
        </authorList>
    </citation>
    <scope>NUCLEOTIDE SEQUENCE [LARGE SCALE GENOMIC DNA]</scope>
    <source>
        <strain evidence="2 3">BIOML-A1</strain>
    </source>
</reference>
<dbReference type="Pfam" id="PF00535">
    <property type="entry name" value="Glycos_transf_2"/>
    <property type="match status" value="1"/>
</dbReference>
<gene>
    <name evidence="2" type="ORF">GMD50_09755</name>
</gene>
<keyword evidence="2" id="KW-0808">Transferase</keyword>
<dbReference type="InterPro" id="IPR001173">
    <property type="entry name" value="Glyco_trans_2-like"/>
</dbReference>
<dbReference type="AlphaFoldDB" id="A0A6L6L4R7"/>
<dbReference type="Proteomes" id="UP000478483">
    <property type="component" value="Unassembled WGS sequence"/>
</dbReference>
<evidence type="ECO:0000259" key="1">
    <source>
        <dbReference type="Pfam" id="PF00535"/>
    </source>
</evidence>
<evidence type="ECO:0000313" key="2">
    <source>
        <dbReference type="EMBL" id="MTR85341.1"/>
    </source>
</evidence>
<dbReference type="SUPFAM" id="SSF53448">
    <property type="entry name" value="Nucleotide-diphospho-sugar transferases"/>
    <property type="match status" value="1"/>
</dbReference>
<dbReference type="PANTHER" id="PTHR43685:SF2">
    <property type="entry name" value="GLYCOSYLTRANSFERASE 2-LIKE DOMAIN-CONTAINING PROTEIN"/>
    <property type="match status" value="1"/>
</dbReference>
<organism evidence="2 3">
    <name type="scientific">Roseburia intestinalis</name>
    <dbReference type="NCBI Taxonomy" id="166486"/>
    <lineage>
        <taxon>Bacteria</taxon>
        <taxon>Bacillati</taxon>
        <taxon>Bacillota</taxon>
        <taxon>Clostridia</taxon>
        <taxon>Lachnospirales</taxon>
        <taxon>Lachnospiraceae</taxon>
        <taxon>Roseburia</taxon>
    </lineage>
</organism>
<dbReference type="GO" id="GO:0016740">
    <property type="term" value="F:transferase activity"/>
    <property type="evidence" value="ECO:0007669"/>
    <property type="project" value="UniProtKB-KW"/>
</dbReference>
<comment type="caution">
    <text evidence="2">The sequence shown here is derived from an EMBL/GenBank/DDBJ whole genome shotgun (WGS) entry which is preliminary data.</text>
</comment>
<dbReference type="PANTHER" id="PTHR43685">
    <property type="entry name" value="GLYCOSYLTRANSFERASE"/>
    <property type="match status" value="1"/>
</dbReference>
<dbReference type="RefSeq" id="WP_118412949.1">
    <property type="nucleotide sequence ID" value="NZ_QRPI01000011.1"/>
</dbReference>